<evidence type="ECO:0008006" key="3">
    <source>
        <dbReference type="Google" id="ProtNLM"/>
    </source>
</evidence>
<gene>
    <name evidence="1" type="ORF">TeGR_g12324</name>
</gene>
<evidence type="ECO:0000313" key="1">
    <source>
        <dbReference type="EMBL" id="GMI50410.1"/>
    </source>
</evidence>
<dbReference type="PANTHER" id="PTHR37560:SF2">
    <property type="entry name" value="DUF711 DOMAIN-CONTAINING PROTEIN"/>
    <property type="match status" value="1"/>
</dbReference>
<accession>A0ABQ6N8X4</accession>
<sequence>MSSPPFKVRTICAFVHLAPADVTSPLSLSPLAEKFKAAVSGLNATKADLEAKNFEVQTCRIGTNSFTEYLPITDLPAFEASLSSIDDLLASLSLDFFSFGPCFTPSQTTTLAPLIVHASPRFSVSSSIPPCDIAHANAAADLVISLSTSTPGGLGNFRYCAQSSSSLGRNSPFFPAGHCASGSPFGGRIGMAFGLENGRLANEGLGKCKSLEDVGTVFHDHYAAALAPVVAAVSARCEKLGFEYVGVDTSLNPSLDAEGSIGLALESLPGVYGGVGGLGIMAAAAACTTCIQSLPFSLTGYCGVMLPVCEDHRLSLIQATPAERKYSVAHLMNVSSVCGVGVDTVPLAGDTPPAAIAGLILDVAGLGARWNKMLSVRVFPVPNMQPGEMTTFDSPFLCNTKVFSL</sequence>
<dbReference type="PANTHER" id="PTHR37560">
    <property type="entry name" value="UPF0210 PROTEIN SPR0218"/>
    <property type="match status" value="1"/>
</dbReference>
<dbReference type="Pfam" id="PF05167">
    <property type="entry name" value="DUF711"/>
    <property type="match status" value="1"/>
</dbReference>
<organism evidence="1 2">
    <name type="scientific">Tetraparma gracilis</name>
    <dbReference type="NCBI Taxonomy" id="2962635"/>
    <lineage>
        <taxon>Eukaryota</taxon>
        <taxon>Sar</taxon>
        <taxon>Stramenopiles</taxon>
        <taxon>Ochrophyta</taxon>
        <taxon>Bolidophyceae</taxon>
        <taxon>Parmales</taxon>
        <taxon>Triparmaceae</taxon>
        <taxon>Tetraparma</taxon>
    </lineage>
</organism>
<dbReference type="InterPro" id="IPR007841">
    <property type="entry name" value="UPF0210"/>
</dbReference>
<proteinExistence type="predicted"/>
<dbReference type="Proteomes" id="UP001165060">
    <property type="component" value="Unassembled WGS sequence"/>
</dbReference>
<protein>
    <recommendedName>
        <fullName evidence="3">DUF711 family protein</fullName>
    </recommendedName>
</protein>
<comment type="caution">
    <text evidence="1">The sequence shown here is derived from an EMBL/GenBank/DDBJ whole genome shotgun (WGS) entry which is preliminary data.</text>
</comment>
<dbReference type="EMBL" id="BRYB01006912">
    <property type="protein sequence ID" value="GMI50410.1"/>
    <property type="molecule type" value="Genomic_DNA"/>
</dbReference>
<reference evidence="1 2" key="1">
    <citation type="journal article" date="2023" name="Commun. Biol.">
        <title>Genome analysis of Parmales, the sister group of diatoms, reveals the evolutionary specialization of diatoms from phago-mixotrophs to photoautotrophs.</title>
        <authorList>
            <person name="Ban H."/>
            <person name="Sato S."/>
            <person name="Yoshikawa S."/>
            <person name="Yamada K."/>
            <person name="Nakamura Y."/>
            <person name="Ichinomiya M."/>
            <person name="Sato N."/>
            <person name="Blanc-Mathieu R."/>
            <person name="Endo H."/>
            <person name="Kuwata A."/>
            <person name="Ogata H."/>
        </authorList>
    </citation>
    <scope>NUCLEOTIDE SEQUENCE [LARGE SCALE GENOMIC DNA]</scope>
</reference>
<evidence type="ECO:0000313" key="2">
    <source>
        <dbReference type="Proteomes" id="UP001165060"/>
    </source>
</evidence>
<dbReference type="SUPFAM" id="SSF51998">
    <property type="entry name" value="PFL-like glycyl radical enzymes"/>
    <property type="match status" value="1"/>
</dbReference>
<dbReference type="Gene3D" id="3.20.70.20">
    <property type="match status" value="1"/>
</dbReference>
<keyword evidence="2" id="KW-1185">Reference proteome</keyword>
<name>A0ABQ6N8X4_9STRA</name>